<evidence type="ECO:0008006" key="3">
    <source>
        <dbReference type="Google" id="ProtNLM"/>
    </source>
</evidence>
<name>A0A0F9L8N0_9ZZZZ</name>
<gene>
    <name evidence="2" type="ORF">LCGC14_1542640</name>
</gene>
<proteinExistence type="predicted"/>
<feature type="transmembrane region" description="Helical" evidence="1">
    <location>
        <begin position="14"/>
        <end position="35"/>
    </location>
</feature>
<keyword evidence="1" id="KW-0812">Transmembrane</keyword>
<reference evidence="2" key="1">
    <citation type="journal article" date="2015" name="Nature">
        <title>Complex archaea that bridge the gap between prokaryotes and eukaryotes.</title>
        <authorList>
            <person name="Spang A."/>
            <person name="Saw J.H."/>
            <person name="Jorgensen S.L."/>
            <person name="Zaremba-Niedzwiedzka K."/>
            <person name="Martijn J."/>
            <person name="Lind A.E."/>
            <person name="van Eijk R."/>
            <person name="Schleper C."/>
            <person name="Guy L."/>
            <person name="Ettema T.J."/>
        </authorList>
    </citation>
    <scope>NUCLEOTIDE SEQUENCE</scope>
</reference>
<keyword evidence="1" id="KW-0472">Membrane</keyword>
<evidence type="ECO:0000313" key="2">
    <source>
        <dbReference type="EMBL" id="KKM60355.1"/>
    </source>
</evidence>
<dbReference type="EMBL" id="LAZR01011693">
    <property type="protein sequence ID" value="KKM60355.1"/>
    <property type="molecule type" value="Genomic_DNA"/>
</dbReference>
<organism evidence="2">
    <name type="scientific">marine sediment metagenome</name>
    <dbReference type="NCBI Taxonomy" id="412755"/>
    <lineage>
        <taxon>unclassified sequences</taxon>
        <taxon>metagenomes</taxon>
        <taxon>ecological metagenomes</taxon>
    </lineage>
</organism>
<protein>
    <recommendedName>
        <fullName evidence="3">Monoheme cytochrome C</fullName>
    </recommendedName>
</protein>
<evidence type="ECO:0000256" key="1">
    <source>
        <dbReference type="SAM" id="Phobius"/>
    </source>
</evidence>
<accession>A0A0F9L8N0</accession>
<dbReference type="SUPFAM" id="SSF46626">
    <property type="entry name" value="Cytochrome c"/>
    <property type="match status" value="1"/>
</dbReference>
<dbReference type="AlphaFoldDB" id="A0A0F9L8N0"/>
<sequence length="155" mass="18169">MSENRNFWKNSRRVYRLLIVICTLALVSGILIFYINRDAQGEPEADGTEYTKFEDEEPNRIENGIHVRTGFIDAPGLQETVNNCTNCHSAKLVIQNRMNAERWHATIRWMQETQNLWPLGDNEDIIVDYLVTNYPPQNKGRREGLENLDWYELKP</sequence>
<dbReference type="Gene3D" id="1.10.760.10">
    <property type="entry name" value="Cytochrome c-like domain"/>
    <property type="match status" value="1"/>
</dbReference>
<dbReference type="InterPro" id="IPR036909">
    <property type="entry name" value="Cyt_c-like_dom_sf"/>
</dbReference>
<dbReference type="GO" id="GO:0009055">
    <property type="term" value="F:electron transfer activity"/>
    <property type="evidence" value="ECO:0007669"/>
    <property type="project" value="InterPro"/>
</dbReference>
<keyword evidence="1" id="KW-1133">Transmembrane helix</keyword>
<comment type="caution">
    <text evidence="2">The sequence shown here is derived from an EMBL/GenBank/DDBJ whole genome shotgun (WGS) entry which is preliminary data.</text>
</comment>
<dbReference type="GO" id="GO:0020037">
    <property type="term" value="F:heme binding"/>
    <property type="evidence" value="ECO:0007669"/>
    <property type="project" value="InterPro"/>
</dbReference>